<name>A0A078AVG5_STYLE</name>
<gene>
    <name evidence="2" type="primary">Contig17034.g18141</name>
    <name evidence="2" type="ORF">STYLEM_15137</name>
</gene>
<feature type="region of interest" description="Disordered" evidence="1">
    <location>
        <begin position="145"/>
        <end position="177"/>
    </location>
</feature>
<dbReference type="EMBL" id="CCKQ01014296">
    <property type="protein sequence ID" value="CDW86046.1"/>
    <property type="molecule type" value="Genomic_DNA"/>
</dbReference>
<keyword evidence="3" id="KW-1185">Reference proteome</keyword>
<feature type="region of interest" description="Disordered" evidence="1">
    <location>
        <begin position="47"/>
        <end position="97"/>
    </location>
</feature>
<feature type="compositionally biased region" description="Polar residues" evidence="1">
    <location>
        <begin position="145"/>
        <end position="173"/>
    </location>
</feature>
<dbReference type="InParanoid" id="A0A078AVG5"/>
<feature type="compositionally biased region" description="Low complexity" evidence="1">
    <location>
        <begin position="59"/>
        <end position="74"/>
    </location>
</feature>
<organism evidence="2 3">
    <name type="scientific">Stylonychia lemnae</name>
    <name type="common">Ciliate</name>
    <dbReference type="NCBI Taxonomy" id="5949"/>
    <lineage>
        <taxon>Eukaryota</taxon>
        <taxon>Sar</taxon>
        <taxon>Alveolata</taxon>
        <taxon>Ciliophora</taxon>
        <taxon>Intramacronucleata</taxon>
        <taxon>Spirotrichea</taxon>
        <taxon>Stichotrichia</taxon>
        <taxon>Sporadotrichida</taxon>
        <taxon>Oxytrichidae</taxon>
        <taxon>Stylonychinae</taxon>
        <taxon>Stylonychia</taxon>
    </lineage>
</organism>
<evidence type="ECO:0000313" key="2">
    <source>
        <dbReference type="EMBL" id="CDW86046.1"/>
    </source>
</evidence>
<protein>
    <submittedName>
        <fullName evidence="2">Uncharacterized protein</fullName>
    </submittedName>
</protein>
<accession>A0A078AVG5</accession>
<dbReference type="Proteomes" id="UP000039865">
    <property type="component" value="Unassembled WGS sequence"/>
</dbReference>
<feature type="compositionally biased region" description="Basic residues" evidence="1">
    <location>
        <begin position="81"/>
        <end position="90"/>
    </location>
</feature>
<proteinExistence type="predicted"/>
<reference evidence="2 3" key="1">
    <citation type="submission" date="2014-06" db="EMBL/GenBank/DDBJ databases">
        <authorList>
            <person name="Swart Estienne"/>
        </authorList>
    </citation>
    <scope>NUCLEOTIDE SEQUENCE [LARGE SCALE GENOMIC DNA]</scope>
    <source>
        <strain evidence="2 3">130c</strain>
    </source>
</reference>
<evidence type="ECO:0000256" key="1">
    <source>
        <dbReference type="SAM" id="MobiDB-lite"/>
    </source>
</evidence>
<sequence length="364" mass="42307">MDYQDQTFNNDRSFSVLKKPVLEYQRNTYNEQENIGNQFQETESNLNTFENDDSQGPEQFQNSQQNPYSNSSAQPLQSKGNRSKQTRKNSKIIPLRDISNATDPDKYEINILNDLIYPIDTDSLSQKMNQRQSKLRDPDQLFQAEMSSSPKAEPRQSYTQKTGKQLESQVLESRSSELSKGDKRKQLVLSILNVTLETYNINHTLTAEEFYDLLDPQQLKIFATNIEKSFIQQFDRQNLNRIPFEMSSYEPQDNCFMLDLGHYPLTPFLNPKVANEKNENTKQLRKFDFFYPPQDRDDLIVVLHKECSSQFALSDQNEESQLLTYNSFDKQILQDILTQGKTGLSRKVDRIPFSQSLLLGITLN</sequence>
<evidence type="ECO:0000313" key="3">
    <source>
        <dbReference type="Proteomes" id="UP000039865"/>
    </source>
</evidence>
<dbReference type="AlphaFoldDB" id="A0A078AVG5"/>